<dbReference type="HOGENOM" id="CLU_004083_5_3_1"/>
<feature type="domain" description="Zn(2)-C6 fungal-type" evidence="5">
    <location>
        <begin position="56"/>
        <end position="85"/>
    </location>
</feature>
<dbReference type="GO" id="GO:0006351">
    <property type="term" value="P:DNA-templated transcription"/>
    <property type="evidence" value="ECO:0007669"/>
    <property type="project" value="InterPro"/>
</dbReference>
<feature type="compositionally biased region" description="Polar residues" evidence="4">
    <location>
        <begin position="1"/>
        <end position="23"/>
    </location>
</feature>
<organism evidence="6 7">
    <name type="scientific">Glarea lozoyensis (strain ATCC 20868 / MF5171)</name>
    <dbReference type="NCBI Taxonomy" id="1116229"/>
    <lineage>
        <taxon>Eukaryota</taxon>
        <taxon>Fungi</taxon>
        <taxon>Dikarya</taxon>
        <taxon>Ascomycota</taxon>
        <taxon>Pezizomycotina</taxon>
        <taxon>Leotiomycetes</taxon>
        <taxon>Helotiales</taxon>
        <taxon>Helotiaceae</taxon>
        <taxon>Glarea</taxon>
    </lineage>
</organism>
<evidence type="ECO:0000259" key="5">
    <source>
        <dbReference type="PROSITE" id="PS50048"/>
    </source>
</evidence>
<dbReference type="PROSITE" id="PS50048">
    <property type="entry name" value="ZN2_CY6_FUNGAL_2"/>
    <property type="match status" value="1"/>
</dbReference>
<evidence type="ECO:0000313" key="7">
    <source>
        <dbReference type="Proteomes" id="UP000016922"/>
    </source>
</evidence>
<evidence type="ECO:0000256" key="3">
    <source>
        <dbReference type="ARBA" id="ARBA00023242"/>
    </source>
</evidence>
<accession>S3CYS1</accession>
<gene>
    <name evidence="6" type="ORF">GLAREA_03702</name>
</gene>
<feature type="compositionally biased region" description="Low complexity" evidence="4">
    <location>
        <begin position="148"/>
        <end position="159"/>
    </location>
</feature>
<keyword evidence="2" id="KW-0479">Metal-binding</keyword>
<evidence type="ECO:0000256" key="2">
    <source>
        <dbReference type="ARBA" id="ARBA00022723"/>
    </source>
</evidence>
<comment type="subcellular location">
    <subcellularLocation>
        <location evidence="1">Nucleus</location>
    </subcellularLocation>
</comment>
<sequence>MSARPQPTSAASSALSTNITSPVLISPTADPQTKPLFFSEQRKASHSAPHALAARSCITCRKRKVKCDKKEPCSNCTRAGGECIFPAPGRAPRRPRVGGKTTSDREAELLKRLRRLEGVVEELSGHVEAEGVKQSPGSDSSLRRHESGTTSSTGTATETPKLKVRDANDGTGTTKEWIDKLIRTGHGPPMNLQETETAGGGTGRLVFNEGKSRYVSHPFWSQVSEEVEEIRALLYDQSLESEEDSPTPSDEIETTGSHQGFIMGYSSTDVNLRGLHPLPSQIPFYWQTFLDNVHPLVMIVHSPTMSKTIKAVQSDMESLSKSTEALMFSIYFATITSMTAEEVNTNFGISKTVLLRQYRFATEQALARANLLKTNDIVTIQALVLFLICVRRHDDTRFVWTMTGLAIRIAQSLGLHRDGAKFGLSPFDTEMRRRLWWQVCILDVRASEDHGSDPSVMTSSYDTELPTSCNDLDLDPSQKEPVKPREGVSEMTFCLIRFEICSLARVLTYSPPGGCPAGPMPPPLTLEEKEEMIKEKTTHLEKTYLKYCENAGPLYWVAATVARLIAAKMALILYHPLIEPDKTDSLTSDTRDRLFMASIEILEYSQLLEAEASTKKWGWLFATYIQWHAIAYLLGELAIRDNSIIVKRAWQAVDNCFGACGVDIFKGKHGTLWRPLRKLALQARKRRGENNAAAALNGIHLELGISKENLRPTPSGYPSKLVTPFAQPGMTMRDPTQVDPHAHETQFLTNIPLYQPGTQMMNGMEMASDQGLIDPQMYQQLDPNGVSHQFGPNQSSWILDNATLQDMDMDGVEADVDWRSWDDLVRGFQFDQGAEMMDTTRGPVLGGMGNWW</sequence>
<keyword evidence="7" id="KW-1185">Reference proteome</keyword>
<dbReference type="OrthoDB" id="435881at2759"/>
<dbReference type="Pfam" id="PF04082">
    <property type="entry name" value="Fungal_trans"/>
    <property type="match status" value="1"/>
</dbReference>
<dbReference type="InterPro" id="IPR050613">
    <property type="entry name" value="Sec_Metabolite_Reg"/>
</dbReference>
<dbReference type="CDD" id="cd00067">
    <property type="entry name" value="GAL4"/>
    <property type="match status" value="1"/>
</dbReference>
<evidence type="ECO:0000256" key="4">
    <source>
        <dbReference type="SAM" id="MobiDB-lite"/>
    </source>
</evidence>
<protein>
    <submittedName>
        <fullName evidence="6">Zn2/Cys6 DNA-binding protein</fullName>
    </submittedName>
</protein>
<dbReference type="EMBL" id="KE145363">
    <property type="protein sequence ID" value="EPE30735.1"/>
    <property type="molecule type" value="Genomic_DNA"/>
</dbReference>
<keyword evidence="3" id="KW-0539">Nucleus</keyword>
<feature type="region of interest" description="Disordered" evidence="4">
    <location>
        <begin position="127"/>
        <end position="173"/>
    </location>
</feature>
<dbReference type="GeneID" id="19462757"/>
<dbReference type="RefSeq" id="XP_008082146.1">
    <property type="nucleotide sequence ID" value="XM_008083955.1"/>
</dbReference>
<dbReference type="GO" id="GO:0003677">
    <property type="term" value="F:DNA binding"/>
    <property type="evidence" value="ECO:0007669"/>
    <property type="project" value="UniProtKB-KW"/>
</dbReference>
<proteinExistence type="predicted"/>
<dbReference type="Gene3D" id="4.10.240.10">
    <property type="entry name" value="Zn(2)-C6 fungal-type DNA-binding domain"/>
    <property type="match status" value="1"/>
</dbReference>
<name>S3CYS1_GLAL2</name>
<reference evidence="6 7" key="1">
    <citation type="journal article" date="2013" name="BMC Genomics">
        <title>Genomics-driven discovery of the pneumocandin biosynthetic gene cluster in the fungus Glarea lozoyensis.</title>
        <authorList>
            <person name="Chen L."/>
            <person name="Yue Q."/>
            <person name="Zhang X."/>
            <person name="Xiang M."/>
            <person name="Wang C."/>
            <person name="Li S."/>
            <person name="Che Y."/>
            <person name="Ortiz-Lopez F.J."/>
            <person name="Bills G.F."/>
            <person name="Liu X."/>
            <person name="An Z."/>
        </authorList>
    </citation>
    <scope>NUCLEOTIDE SEQUENCE [LARGE SCALE GENOMIC DNA]</scope>
    <source>
        <strain evidence="7">ATCC 20868 / MF5171</strain>
    </source>
</reference>
<dbReference type="GO" id="GO:0000981">
    <property type="term" value="F:DNA-binding transcription factor activity, RNA polymerase II-specific"/>
    <property type="evidence" value="ECO:0007669"/>
    <property type="project" value="InterPro"/>
</dbReference>
<dbReference type="InterPro" id="IPR001138">
    <property type="entry name" value="Zn2Cys6_DnaBD"/>
</dbReference>
<dbReference type="PANTHER" id="PTHR31001:SF50">
    <property type="entry name" value="ZN(II)2CYS6 TRANSCRIPTION FACTOR (EUROFUNG)"/>
    <property type="match status" value="1"/>
</dbReference>
<dbReference type="PROSITE" id="PS00463">
    <property type="entry name" value="ZN2_CY6_FUNGAL_1"/>
    <property type="match status" value="1"/>
</dbReference>
<feature type="region of interest" description="Disordered" evidence="4">
    <location>
        <begin position="1"/>
        <end position="35"/>
    </location>
</feature>
<dbReference type="eggNOG" id="ENOG502SIT3">
    <property type="taxonomic scope" value="Eukaryota"/>
</dbReference>
<dbReference type="PANTHER" id="PTHR31001">
    <property type="entry name" value="UNCHARACTERIZED TRANSCRIPTIONAL REGULATORY PROTEIN"/>
    <property type="match status" value="1"/>
</dbReference>
<evidence type="ECO:0000313" key="6">
    <source>
        <dbReference type="EMBL" id="EPE30735.1"/>
    </source>
</evidence>
<dbReference type="CDD" id="cd12148">
    <property type="entry name" value="fungal_TF_MHR"/>
    <property type="match status" value="1"/>
</dbReference>
<dbReference type="GO" id="GO:0005634">
    <property type="term" value="C:nucleus"/>
    <property type="evidence" value="ECO:0007669"/>
    <property type="project" value="UniProtKB-SubCell"/>
</dbReference>
<dbReference type="Proteomes" id="UP000016922">
    <property type="component" value="Unassembled WGS sequence"/>
</dbReference>
<dbReference type="InterPro" id="IPR007219">
    <property type="entry name" value="XnlR_reg_dom"/>
</dbReference>
<dbReference type="SMART" id="SM00066">
    <property type="entry name" value="GAL4"/>
    <property type="match status" value="1"/>
</dbReference>
<dbReference type="Pfam" id="PF00172">
    <property type="entry name" value="Zn_clus"/>
    <property type="match status" value="1"/>
</dbReference>
<keyword evidence="6" id="KW-0238">DNA-binding</keyword>
<dbReference type="InterPro" id="IPR036864">
    <property type="entry name" value="Zn2-C6_fun-type_DNA-bd_sf"/>
</dbReference>
<dbReference type="AlphaFoldDB" id="S3CYS1"/>
<dbReference type="KEGG" id="glz:GLAREA_03702"/>
<dbReference type="OMA" id="ETCRRPW"/>
<evidence type="ECO:0000256" key="1">
    <source>
        <dbReference type="ARBA" id="ARBA00004123"/>
    </source>
</evidence>
<dbReference type="SUPFAM" id="SSF57701">
    <property type="entry name" value="Zn2/Cys6 DNA-binding domain"/>
    <property type="match status" value="1"/>
</dbReference>
<dbReference type="SMART" id="SM00906">
    <property type="entry name" value="Fungal_trans"/>
    <property type="match status" value="1"/>
</dbReference>
<dbReference type="GO" id="GO:0008270">
    <property type="term" value="F:zinc ion binding"/>
    <property type="evidence" value="ECO:0007669"/>
    <property type="project" value="InterPro"/>
</dbReference>